<evidence type="ECO:0000256" key="5">
    <source>
        <dbReference type="ARBA" id="ARBA00023136"/>
    </source>
</evidence>
<feature type="transmembrane region" description="Helical" evidence="6">
    <location>
        <begin position="7"/>
        <end position="25"/>
    </location>
</feature>
<evidence type="ECO:0000256" key="6">
    <source>
        <dbReference type="SAM" id="Phobius"/>
    </source>
</evidence>
<protein>
    <submittedName>
        <fullName evidence="7">DUF423 domain-containing protein</fullName>
    </submittedName>
</protein>
<gene>
    <name evidence="7" type="ORF">ENS31_00730</name>
</gene>
<name>A0A7V3E6B3_9BACT</name>
<comment type="similarity">
    <text evidence="2">Belongs to the UPF0382 family.</text>
</comment>
<dbReference type="EMBL" id="DSUJ01000002">
    <property type="protein sequence ID" value="HFI90034.1"/>
    <property type="molecule type" value="Genomic_DNA"/>
</dbReference>
<evidence type="ECO:0000256" key="2">
    <source>
        <dbReference type="ARBA" id="ARBA00009694"/>
    </source>
</evidence>
<comment type="caution">
    <text evidence="7">The sequence shown here is derived from an EMBL/GenBank/DDBJ whole genome shotgun (WGS) entry which is preliminary data.</text>
</comment>
<proteinExistence type="inferred from homology"/>
<reference evidence="7" key="1">
    <citation type="journal article" date="2020" name="mSystems">
        <title>Genome- and Community-Level Interaction Insights into Carbon Utilization and Element Cycling Functions of Hydrothermarchaeota in Hydrothermal Sediment.</title>
        <authorList>
            <person name="Zhou Z."/>
            <person name="Liu Y."/>
            <person name="Xu W."/>
            <person name="Pan J."/>
            <person name="Luo Z.H."/>
            <person name="Li M."/>
        </authorList>
    </citation>
    <scope>NUCLEOTIDE SEQUENCE [LARGE SCALE GENOMIC DNA]</scope>
    <source>
        <strain evidence="7">SpSt-479</strain>
    </source>
</reference>
<evidence type="ECO:0000256" key="3">
    <source>
        <dbReference type="ARBA" id="ARBA00022692"/>
    </source>
</evidence>
<evidence type="ECO:0000256" key="4">
    <source>
        <dbReference type="ARBA" id="ARBA00022989"/>
    </source>
</evidence>
<accession>A0A7V3E6B3</accession>
<comment type="subcellular location">
    <subcellularLocation>
        <location evidence="1">Membrane</location>
        <topology evidence="1">Multi-pass membrane protein</topology>
    </subcellularLocation>
</comment>
<dbReference type="PANTHER" id="PTHR43461:SF1">
    <property type="entry name" value="TRANSMEMBRANE PROTEIN 256"/>
    <property type="match status" value="1"/>
</dbReference>
<keyword evidence="3 6" id="KW-0812">Transmembrane</keyword>
<dbReference type="InterPro" id="IPR006696">
    <property type="entry name" value="DUF423"/>
</dbReference>
<feature type="transmembrane region" description="Helical" evidence="6">
    <location>
        <begin position="45"/>
        <end position="61"/>
    </location>
</feature>
<organism evidence="7">
    <name type="scientific">Ignavibacterium album</name>
    <dbReference type="NCBI Taxonomy" id="591197"/>
    <lineage>
        <taxon>Bacteria</taxon>
        <taxon>Pseudomonadati</taxon>
        <taxon>Ignavibacteriota</taxon>
        <taxon>Ignavibacteria</taxon>
        <taxon>Ignavibacteriales</taxon>
        <taxon>Ignavibacteriaceae</taxon>
        <taxon>Ignavibacterium</taxon>
    </lineage>
</organism>
<sequence>MNNKKFWIFISAVSGFTAVAIGAFGTHGLKEKLTPEMLEVYKTGVLYHLIHTVVLLAISLSDKIKTQLPSIFFLLGIILFSFSLYIYSTSGIRFFAMITPFGGFSFLIGWLMIIVSLRKGLKDGSLN</sequence>
<dbReference type="Pfam" id="PF04241">
    <property type="entry name" value="DUF423"/>
    <property type="match status" value="1"/>
</dbReference>
<feature type="transmembrane region" description="Helical" evidence="6">
    <location>
        <begin position="94"/>
        <end position="117"/>
    </location>
</feature>
<dbReference type="PANTHER" id="PTHR43461">
    <property type="entry name" value="TRANSMEMBRANE PROTEIN 256"/>
    <property type="match status" value="1"/>
</dbReference>
<dbReference type="AlphaFoldDB" id="A0A7V3E6B3"/>
<feature type="transmembrane region" description="Helical" evidence="6">
    <location>
        <begin position="68"/>
        <end position="88"/>
    </location>
</feature>
<dbReference type="GO" id="GO:0005886">
    <property type="term" value="C:plasma membrane"/>
    <property type="evidence" value="ECO:0007669"/>
    <property type="project" value="TreeGrafter"/>
</dbReference>
<evidence type="ECO:0000256" key="1">
    <source>
        <dbReference type="ARBA" id="ARBA00004141"/>
    </source>
</evidence>
<evidence type="ECO:0000313" key="7">
    <source>
        <dbReference type="EMBL" id="HFI90034.1"/>
    </source>
</evidence>
<keyword evidence="4 6" id="KW-1133">Transmembrane helix</keyword>
<keyword evidence="5 6" id="KW-0472">Membrane</keyword>